<comment type="caution">
    <text evidence="4">The sequence shown here is derived from an EMBL/GenBank/DDBJ whole genome shotgun (WGS) entry which is preliminary data.</text>
</comment>
<dbReference type="Gene3D" id="2.60.120.200">
    <property type="match status" value="1"/>
</dbReference>
<dbReference type="AlphaFoldDB" id="A0A2T5BXX6"/>
<accession>A0A2T5BXX6</accession>
<evidence type="ECO:0000256" key="1">
    <source>
        <dbReference type="ARBA" id="ARBA00006865"/>
    </source>
</evidence>
<reference evidence="4 5" key="1">
    <citation type="submission" date="2018-04" db="EMBL/GenBank/DDBJ databases">
        <title>Genomic Encyclopedia of Archaeal and Bacterial Type Strains, Phase II (KMG-II): from individual species to whole genera.</title>
        <authorList>
            <person name="Goeker M."/>
        </authorList>
    </citation>
    <scope>NUCLEOTIDE SEQUENCE [LARGE SCALE GENOMIC DNA]</scope>
    <source>
        <strain evidence="4 5">DSM 28823</strain>
    </source>
</reference>
<keyword evidence="2" id="KW-0732">Signal</keyword>
<gene>
    <name evidence="4" type="ORF">C8N47_12315</name>
</gene>
<keyword evidence="5" id="KW-1185">Reference proteome</keyword>
<dbReference type="GO" id="GO:0004553">
    <property type="term" value="F:hydrolase activity, hydrolyzing O-glycosyl compounds"/>
    <property type="evidence" value="ECO:0007669"/>
    <property type="project" value="InterPro"/>
</dbReference>
<dbReference type="PROSITE" id="PS51257">
    <property type="entry name" value="PROKAR_LIPOPROTEIN"/>
    <property type="match status" value="1"/>
</dbReference>
<name>A0A2T5BXX6_9BACT</name>
<dbReference type="GO" id="GO:0005975">
    <property type="term" value="P:carbohydrate metabolic process"/>
    <property type="evidence" value="ECO:0007669"/>
    <property type="project" value="InterPro"/>
</dbReference>
<dbReference type="InterPro" id="IPR013320">
    <property type="entry name" value="ConA-like_dom_sf"/>
</dbReference>
<dbReference type="InterPro" id="IPR000757">
    <property type="entry name" value="Beta-glucanase-like"/>
</dbReference>
<dbReference type="PANTHER" id="PTHR10963:SF55">
    <property type="entry name" value="GLYCOSIDE HYDROLASE FAMILY 16 PROTEIN"/>
    <property type="match status" value="1"/>
</dbReference>
<dbReference type="Pfam" id="PF00722">
    <property type="entry name" value="Glyco_hydro_16"/>
    <property type="match status" value="1"/>
</dbReference>
<protein>
    <submittedName>
        <fullName evidence="4">Glycosyl hydrolase family 16</fullName>
    </submittedName>
</protein>
<feature type="chain" id="PRO_5015601146" evidence="2">
    <location>
        <begin position="23"/>
        <end position="285"/>
    </location>
</feature>
<organism evidence="4 5">
    <name type="scientific">Mangrovibacterium marinum</name>
    <dbReference type="NCBI Taxonomy" id="1639118"/>
    <lineage>
        <taxon>Bacteria</taxon>
        <taxon>Pseudomonadati</taxon>
        <taxon>Bacteroidota</taxon>
        <taxon>Bacteroidia</taxon>
        <taxon>Marinilabiliales</taxon>
        <taxon>Prolixibacteraceae</taxon>
        <taxon>Mangrovibacterium</taxon>
    </lineage>
</organism>
<proteinExistence type="inferred from homology"/>
<evidence type="ECO:0000259" key="3">
    <source>
        <dbReference type="PROSITE" id="PS51762"/>
    </source>
</evidence>
<dbReference type="Proteomes" id="UP000243525">
    <property type="component" value="Unassembled WGS sequence"/>
</dbReference>
<keyword evidence="4" id="KW-0378">Hydrolase</keyword>
<dbReference type="RefSeq" id="WP_107823598.1">
    <property type="nucleotide sequence ID" value="NZ_OY782574.1"/>
</dbReference>
<comment type="similarity">
    <text evidence="1">Belongs to the glycosyl hydrolase 16 family.</text>
</comment>
<evidence type="ECO:0000313" key="4">
    <source>
        <dbReference type="EMBL" id="PTN06294.1"/>
    </source>
</evidence>
<dbReference type="CDD" id="cd08023">
    <property type="entry name" value="GH16_laminarinase_like"/>
    <property type="match status" value="1"/>
</dbReference>
<feature type="signal peptide" evidence="2">
    <location>
        <begin position="1"/>
        <end position="22"/>
    </location>
</feature>
<evidence type="ECO:0000313" key="5">
    <source>
        <dbReference type="Proteomes" id="UP000243525"/>
    </source>
</evidence>
<dbReference type="EMBL" id="QAAD01000023">
    <property type="protein sequence ID" value="PTN06294.1"/>
    <property type="molecule type" value="Genomic_DNA"/>
</dbReference>
<dbReference type="PROSITE" id="PS51762">
    <property type="entry name" value="GH16_2"/>
    <property type="match status" value="1"/>
</dbReference>
<sequence>MHIKTHNLIIWAVMALSFAACSKDNDPIVPEEEENTETQQEWSLVFEDNFDGTAYDTQNWSSYQTQSWSSAWNRYVVPNDASLAEVSDGALHMRARWNDETDLPETGAIQSVGKYSFTYGKLEVRAKFTRSGKGAWPAIWLMPQNAVYNGWPDCGEIDVMERLNNDAFVYQVIHQSASPGQELKPAPSATKSIDLNEYNTYGIIKSENKIEFQVNGKTTFTHVKNAVNGTRWPYETDFYIILNYACADKGDSGVYFWPGSVTDTTGFPYEMAIDYVKVWQLKDVE</sequence>
<evidence type="ECO:0000256" key="2">
    <source>
        <dbReference type="SAM" id="SignalP"/>
    </source>
</evidence>
<dbReference type="OrthoDB" id="9809583at2"/>
<feature type="domain" description="GH16" evidence="3">
    <location>
        <begin position="31"/>
        <end position="284"/>
    </location>
</feature>
<dbReference type="PANTHER" id="PTHR10963">
    <property type="entry name" value="GLYCOSYL HYDROLASE-RELATED"/>
    <property type="match status" value="1"/>
</dbReference>
<dbReference type="SUPFAM" id="SSF49899">
    <property type="entry name" value="Concanavalin A-like lectins/glucanases"/>
    <property type="match status" value="1"/>
</dbReference>
<dbReference type="InterPro" id="IPR050546">
    <property type="entry name" value="Glycosyl_Hydrlase_16"/>
</dbReference>